<dbReference type="InterPro" id="IPR038287">
    <property type="entry name" value="Cse2_sf"/>
</dbReference>
<dbReference type="CDD" id="cd09731">
    <property type="entry name" value="Cse2_I-E"/>
    <property type="match status" value="1"/>
</dbReference>
<feature type="region of interest" description="Disordered" evidence="1">
    <location>
        <begin position="1"/>
        <end position="24"/>
    </location>
</feature>
<gene>
    <name evidence="2" type="primary">casB</name>
    <name evidence="2" type="ORF">NP048_17495</name>
</gene>
<dbReference type="Gene3D" id="1.10.520.40">
    <property type="entry name" value="CRISPR-associated protein Cse2"/>
    <property type="match status" value="1"/>
</dbReference>
<evidence type="ECO:0000313" key="3">
    <source>
        <dbReference type="Proteomes" id="UP001316384"/>
    </source>
</evidence>
<protein>
    <submittedName>
        <fullName evidence="2">Type I-E CRISPR-associated protein Cse2/CasB</fullName>
    </submittedName>
</protein>
<organism evidence="2 3">
    <name type="scientific">Cellulomonas xiejunii</name>
    <dbReference type="NCBI Taxonomy" id="2968083"/>
    <lineage>
        <taxon>Bacteria</taxon>
        <taxon>Bacillati</taxon>
        <taxon>Actinomycetota</taxon>
        <taxon>Actinomycetes</taxon>
        <taxon>Micrococcales</taxon>
        <taxon>Cellulomonadaceae</taxon>
        <taxon>Cellulomonas</taxon>
    </lineage>
</organism>
<dbReference type="RefSeq" id="WP_227578848.1">
    <property type="nucleotide sequence ID" value="NZ_CP101987.1"/>
</dbReference>
<dbReference type="Proteomes" id="UP001316384">
    <property type="component" value="Chromosome"/>
</dbReference>
<dbReference type="NCBIfam" id="TIGR02548">
    <property type="entry name" value="casB_cse2"/>
    <property type="match status" value="1"/>
</dbReference>
<sequence>MTDTSTDAATTDVPDHPSDEQLSTRQFVARQVGTLQRQYLPPDQTPWSRAALAELRRHLGRPLGASPQVLALIVNPTARVYGDAETADERAIATALGLYAVHQQSQSVPMHVLSTSFGAAVGAIRFRDGDEVRGVTRRFQAFGTAQAWDELVHHARGLVQLLRDRRQGFDYARFAEDLALYQHPAHQDAVRLRWGRAFYRVTATPTSPTTASAEEQ</sequence>
<accession>A0ABY5KR46</accession>
<dbReference type="EMBL" id="CP101987">
    <property type="protein sequence ID" value="UUI71560.1"/>
    <property type="molecule type" value="Genomic_DNA"/>
</dbReference>
<name>A0ABY5KR46_9CELL</name>
<feature type="compositionally biased region" description="Low complexity" evidence="1">
    <location>
        <begin position="1"/>
        <end position="12"/>
    </location>
</feature>
<dbReference type="InterPro" id="IPR013382">
    <property type="entry name" value="CRISPR-assoc_prot_Cse2"/>
</dbReference>
<evidence type="ECO:0000256" key="1">
    <source>
        <dbReference type="SAM" id="MobiDB-lite"/>
    </source>
</evidence>
<evidence type="ECO:0000313" key="2">
    <source>
        <dbReference type="EMBL" id="UUI71560.1"/>
    </source>
</evidence>
<reference evidence="2 3" key="1">
    <citation type="submission" date="2022-07" db="EMBL/GenBank/DDBJ databases">
        <title>Novel species in genus cellulomonas.</title>
        <authorList>
            <person name="Ye L."/>
        </authorList>
    </citation>
    <scope>NUCLEOTIDE SEQUENCE [LARGE SCALE GENOMIC DNA]</scope>
    <source>
        <strain evidence="3">zg-B89</strain>
    </source>
</reference>
<proteinExistence type="predicted"/>
<dbReference type="Pfam" id="PF09485">
    <property type="entry name" value="CRISPR_Cse2"/>
    <property type="match status" value="1"/>
</dbReference>
<keyword evidence="3" id="KW-1185">Reference proteome</keyword>